<protein>
    <recommendedName>
        <fullName evidence="1">Integrase catalytic domain-containing protein</fullName>
    </recommendedName>
</protein>
<dbReference type="Proteomes" id="UP000237271">
    <property type="component" value="Unassembled WGS sequence"/>
</dbReference>
<accession>A0A2P4WVL2</accession>
<dbReference type="Gene3D" id="3.30.420.10">
    <property type="entry name" value="Ribonuclease H-like superfamily/Ribonuclease H"/>
    <property type="match status" value="1"/>
</dbReference>
<comment type="caution">
    <text evidence="2">The sequence shown here is derived from an EMBL/GenBank/DDBJ whole genome shotgun (WGS) entry which is preliminary data.</text>
</comment>
<name>A0A2P4WVL2_9STRA</name>
<dbReference type="PROSITE" id="PS50994">
    <property type="entry name" value="INTEGRASE"/>
    <property type="match status" value="1"/>
</dbReference>
<dbReference type="PANTHER" id="PTHR42648:SF28">
    <property type="entry name" value="TRANSPOSON-ENCODED PROTEIN WITH RIBONUCLEASE H-LIKE AND RETROVIRUS ZINC FINGER-LIKE DOMAINS"/>
    <property type="match status" value="1"/>
</dbReference>
<dbReference type="InterPro" id="IPR012337">
    <property type="entry name" value="RNaseH-like_sf"/>
</dbReference>
<dbReference type="OrthoDB" id="128060at2759"/>
<dbReference type="InterPro" id="IPR001584">
    <property type="entry name" value="Integrase_cat-core"/>
</dbReference>
<gene>
    <name evidence="2" type="ORF">PHPALM_38164</name>
</gene>
<dbReference type="SUPFAM" id="SSF53098">
    <property type="entry name" value="Ribonuclease H-like"/>
    <property type="match status" value="1"/>
</dbReference>
<keyword evidence="3" id="KW-1185">Reference proteome</keyword>
<reference evidence="2 3" key="1">
    <citation type="journal article" date="2017" name="Genome Biol. Evol.">
        <title>Phytophthora megakarya and P. palmivora, closely related causal agents of cacao black pod rot, underwent increases in genome sizes and gene numbers by different mechanisms.</title>
        <authorList>
            <person name="Ali S.S."/>
            <person name="Shao J."/>
            <person name="Lary D.J."/>
            <person name="Kronmiller B."/>
            <person name="Shen D."/>
            <person name="Strem M.D."/>
            <person name="Amoako-Attah I."/>
            <person name="Akrofi A.Y."/>
            <person name="Begoude B.A."/>
            <person name="Ten Hoopen G.M."/>
            <person name="Coulibaly K."/>
            <person name="Kebe B.I."/>
            <person name="Melnick R.L."/>
            <person name="Guiltinan M.J."/>
            <person name="Tyler B.M."/>
            <person name="Meinhardt L.W."/>
            <person name="Bailey B.A."/>
        </authorList>
    </citation>
    <scope>NUCLEOTIDE SEQUENCE [LARGE SCALE GENOMIC DNA]</scope>
    <source>
        <strain evidence="3">sbr112.9</strain>
    </source>
</reference>
<dbReference type="InterPro" id="IPR039537">
    <property type="entry name" value="Retrotran_Ty1/copia-like"/>
</dbReference>
<evidence type="ECO:0000313" key="3">
    <source>
        <dbReference type="Proteomes" id="UP000237271"/>
    </source>
</evidence>
<evidence type="ECO:0000259" key="1">
    <source>
        <dbReference type="PROSITE" id="PS50994"/>
    </source>
</evidence>
<feature type="domain" description="Integrase catalytic" evidence="1">
    <location>
        <begin position="1"/>
        <end position="125"/>
    </location>
</feature>
<evidence type="ECO:0000313" key="2">
    <source>
        <dbReference type="EMBL" id="POM57336.1"/>
    </source>
</evidence>
<dbReference type="InterPro" id="IPR036397">
    <property type="entry name" value="RNaseH_sf"/>
</dbReference>
<dbReference type="AlphaFoldDB" id="A0A2P4WVL2"/>
<dbReference type="GO" id="GO:0003676">
    <property type="term" value="F:nucleic acid binding"/>
    <property type="evidence" value="ECO:0007669"/>
    <property type="project" value="InterPro"/>
</dbReference>
<dbReference type="GO" id="GO:0015074">
    <property type="term" value="P:DNA integration"/>
    <property type="evidence" value="ECO:0007669"/>
    <property type="project" value="InterPro"/>
</dbReference>
<proteinExistence type="predicted"/>
<dbReference type="PANTHER" id="PTHR42648">
    <property type="entry name" value="TRANSPOSASE, PUTATIVE-RELATED"/>
    <property type="match status" value="1"/>
</dbReference>
<dbReference type="EMBL" id="NCKW01020806">
    <property type="protein sequence ID" value="POM57336.1"/>
    <property type="molecule type" value="Genomic_DNA"/>
</dbReference>
<sequence>MINFVDHKSNYVRVFFTKTKDQAAKNVEHFLATDSGGEYENEDMFCKSTCVARQRNEANNQASNGMSERMHRTVVNMARCMIFACGLSLSFWENAVQYAAYILNRAPTNTNTGRMSPLKVLTKQTP</sequence>
<organism evidence="2 3">
    <name type="scientific">Phytophthora palmivora</name>
    <dbReference type="NCBI Taxonomy" id="4796"/>
    <lineage>
        <taxon>Eukaryota</taxon>
        <taxon>Sar</taxon>
        <taxon>Stramenopiles</taxon>
        <taxon>Oomycota</taxon>
        <taxon>Peronosporomycetes</taxon>
        <taxon>Peronosporales</taxon>
        <taxon>Peronosporaceae</taxon>
        <taxon>Phytophthora</taxon>
    </lineage>
</organism>